<dbReference type="GO" id="GO:0007030">
    <property type="term" value="P:Golgi organization"/>
    <property type="evidence" value="ECO:0007669"/>
    <property type="project" value="TreeGrafter"/>
</dbReference>
<comment type="caution">
    <text evidence="11">The sequence shown here is derived from an EMBL/GenBank/DDBJ whole genome shotgun (WGS) entry which is preliminary data.</text>
</comment>
<dbReference type="OrthoDB" id="3349449at2759"/>
<dbReference type="GO" id="GO:0005768">
    <property type="term" value="C:endosome"/>
    <property type="evidence" value="ECO:0007669"/>
    <property type="project" value="UniProtKB-UniRule"/>
</dbReference>
<evidence type="ECO:0000256" key="5">
    <source>
        <dbReference type="ARBA" id="ARBA00022840"/>
    </source>
</evidence>
<evidence type="ECO:0000256" key="3">
    <source>
        <dbReference type="ARBA" id="ARBA00022741"/>
    </source>
</evidence>
<keyword evidence="5 7" id="KW-0067">ATP-binding</keyword>
<comment type="cofactor">
    <cofactor evidence="7">
        <name>Mg(2+)</name>
        <dbReference type="ChEBI" id="CHEBI:18420"/>
    </cofactor>
    <cofactor evidence="7">
        <name>Mn(2+)</name>
        <dbReference type="ChEBI" id="CHEBI:29035"/>
    </cofactor>
</comment>
<comment type="subcellular location">
    <subcellularLocation>
        <location evidence="7">Cell membrane</location>
        <topology evidence="7">Peripheral membrane protein</topology>
    </subcellularLocation>
    <subcellularLocation>
        <location evidence="7">Vacuole membrane</location>
        <topology evidence="7">Peripheral membrane protein</topology>
    </subcellularLocation>
</comment>
<dbReference type="Pfam" id="PF00454">
    <property type="entry name" value="PI3_PI4_kinase"/>
    <property type="match status" value="1"/>
</dbReference>
<name>A0A4Y7TWS6_COPMI</name>
<proteinExistence type="inferred from homology"/>
<sequence>MSARPQHSDYQPLLHPRDEEADVGEENMPSTSAQGATGARGGRRRTGGGVSIDLAKLDNAFKRWTESIAQKVKRKKQPPEHTRKQIWRSVFEPTIPPVPTHGFSKTLNHNAPMTDDDFDAVVKSVKGAIAEGIHPKMITKGSSGSYFARAKVHGRVQTVAVFKPKDEEPYGRLNPKTTKWLHRQFRWIIPFGRACLIPNLSYISEAAASLLDTRLDLHIVPPTKLVSLSSPAFFYDWLDRNAAKKGKPLPEKIGSMQYFLHGFQDASEFLRKHPWPGRAISDTFDDSNHRHGSFSKRFLAALKVICGKTGDIDEMYEEVDYEEEQVLYDATEEHEVRRSFYWSQSLQQSFRDELEKLVILDYLMLNTDRGADNYMIKFCEGEHEKLVDVAPSRSVKLEMPVMSELRRSEPTATPPMQASSSTSASTSSTPVLPSRTSTPGPQGDYRRRPHIHIAAIDNSLSFPHEHPQGWRSYTYGWLYLPVSIIGRPFSEKTRSHFLPLLTSKTWWEETTYQLEKLFAVDPDFHPKMFARQLAVIKGQAWNIVQSLKHTVRPLELTRRTKVLVWDDDIEVPDPDASQEDGDPPLSPTMSVSSVPAPNRARSQSYGSDFPPPMRRTSTDASGAPRPVPFAHKFQRIHPGTTGVTVLEHLERLDAVEQSLQRLNAEEADEEEVDMGVSTIVGAASAPLPSRPMPITRTSSDPMQYPGSPPIAGHGTEPLPPVPEGSGGSSRRSSLDEEDLVAMSKSTSHIEDRPPYKNRGRTEIGSITTAGLDWISAEADEFAHPKRKMIVERMEAVKKAPLCSCW</sequence>
<evidence type="ECO:0000256" key="9">
    <source>
        <dbReference type="SAM" id="MobiDB-lite"/>
    </source>
</evidence>
<dbReference type="PROSITE" id="PS50290">
    <property type="entry name" value="PI3_4_KINASE_3"/>
    <property type="match status" value="1"/>
</dbReference>
<evidence type="ECO:0000256" key="7">
    <source>
        <dbReference type="RuleBase" id="RU367084"/>
    </source>
</evidence>
<comment type="catalytic activity">
    <reaction evidence="7">
        <text>a 1,2-diacyl-sn-glycero-3-phospho-(1D-myo-inositol) + ATP = a 1,2-diacyl-sn-glycero-3-phospho-(1D-myo-inositol 4-phosphate) + ADP + H(+)</text>
        <dbReference type="Rhea" id="RHEA:19877"/>
        <dbReference type="ChEBI" id="CHEBI:15378"/>
        <dbReference type="ChEBI" id="CHEBI:30616"/>
        <dbReference type="ChEBI" id="CHEBI:57880"/>
        <dbReference type="ChEBI" id="CHEBI:58178"/>
        <dbReference type="ChEBI" id="CHEBI:456216"/>
        <dbReference type="EC" id="2.7.1.67"/>
    </reaction>
</comment>
<feature type="compositionally biased region" description="Low complexity" evidence="9">
    <location>
        <begin position="410"/>
        <end position="434"/>
    </location>
</feature>
<keyword evidence="1 7" id="KW-1003">Cell membrane</keyword>
<keyword evidence="8" id="KW-0175">Coiled coil</keyword>
<dbReference type="GO" id="GO:0000329">
    <property type="term" value="C:fungal-type vacuole membrane"/>
    <property type="evidence" value="ECO:0007669"/>
    <property type="project" value="TreeGrafter"/>
</dbReference>
<evidence type="ECO:0000313" key="12">
    <source>
        <dbReference type="Proteomes" id="UP000298030"/>
    </source>
</evidence>
<keyword evidence="12" id="KW-1185">Reference proteome</keyword>
<dbReference type="PANTHER" id="PTHR12865:SF1">
    <property type="entry name" value="PHOSPHATIDYLINOSITOL 4-KINASE TYPE 2"/>
    <property type="match status" value="1"/>
</dbReference>
<evidence type="ECO:0000256" key="6">
    <source>
        <dbReference type="ARBA" id="ARBA00023136"/>
    </source>
</evidence>
<dbReference type="GO" id="GO:0007032">
    <property type="term" value="P:endosome organization"/>
    <property type="evidence" value="ECO:0007669"/>
    <property type="project" value="TreeGrafter"/>
</dbReference>
<dbReference type="GO" id="GO:0005886">
    <property type="term" value="C:plasma membrane"/>
    <property type="evidence" value="ECO:0007669"/>
    <property type="project" value="UniProtKB-SubCell"/>
</dbReference>
<dbReference type="PROSITE" id="PS00916">
    <property type="entry name" value="PI3_4_KINASE_2"/>
    <property type="match status" value="1"/>
</dbReference>
<feature type="coiled-coil region" evidence="8">
    <location>
        <begin position="645"/>
        <end position="672"/>
    </location>
</feature>
<evidence type="ECO:0000256" key="2">
    <source>
        <dbReference type="ARBA" id="ARBA00022679"/>
    </source>
</evidence>
<feature type="region of interest" description="Disordered" evidence="9">
    <location>
        <begin position="1"/>
        <end position="50"/>
    </location>
</feature>
<feature type="region of interest" description="Disordered" evidence="9">
    <location>
        <begin position="570"/>
        <end position="625"/>
    </location>
</feature>
<evidence type="ECO:0000256" key="1">
    <source>
        <dbReference type="ARBA" id="ARBA00022475"/>
    </source>
</evidence>
<evidence type="ECO:0000256" key="8">
    <source>
        <dbReference type="SAM" id="Coils"/>
    </source>
</evidence>
<dbReference type="GO" id="GO:0004430">
    <property type="term" value="F:1-phosphatidylinositol 4-kinase activity"/>
    <property type="evidence" value="ECO:0007669"/>
    <property type="project" value="UniProtKB-UniRule"/>
</dbReference>
<feature type="compositionally biased region" description="Acidic residues" evidence="9">
    <location>
        <begin position="570"/>
        <end position="582"/>
    </location>
</feature>
<gene>
    <name evidence="11" type="ORF">FA13DRAFT_1621131</name>
</gene>
<evidence type="ECO:0000313" key="11">
    <source>
        <dbReference type="EMBL" id="TEB38318.1"/>
    </source>
</evidence>
<dbReference type="STRING" id="71717.A0A4Y7TWS6"/>
<dbReference type="PANTHER" id="PTHR12865">
    <property type="entry name" value="PHOSPHATIDYLINOSITOL 4-KINASE TYPE-II"/>
    <property type="match status" value="1"/>
</dbReference>
<dbReference type="Proteomes" id="UP000298030">
    <property type="component" value="Unassembled WGS sequence"/>
</dbReference>
<dbReference type="AlphaFoldDB" id="A0A4Y7TWS6"/>
<dbReference type="GO" id="GO:0046854">
    <property type="term" value="P:phosphatidylinositol phosphate biosynthetic process"/>
    <property type="evidence" value="ECO:0007669"/>
    <property type="project" value="UniProtKB-UniRule"/>
</dbReference>
<evidence type="ECO:0000256" key="4">
    <source>
        <dbReference type="ARBA" id="ARBA00022777"/>
    </source>
</evidence>
<dbReference type="InterPro" id="IPR039756">
    <property type="entry name" value="Lsb6/PI4K2"/>
</dbReference>
<keyword evidence="2 7" id="KW-0808">Transferase</keyword>
<organism evidence="11 12">
    <name type="scientific">Coprinellus micaceus</name>
    <name type="common">Glistening ink-cap mushroom</name>
    <name type="synonym">Coprinus micaceus</name>
    <dbReference type="NCBI Taxonomy" id="71717"/>
    <lineage>
        <taxon>Eukaryota</taxon>
        <taxon>Fungi</taxon>
        <taxon>Dikarya</taxon>
        <taxon>Basidiomycota</taxon>
        <taxon>Agaricomycotina</taxon>
        <taxon>Agaricomycetes</taxon>
        <taxon>Agaricomycetidae</taxon>
        <taxon>Agaricales</taxon>
        <taxon>Agaricineae</taxon>
        <taxon>Psathyrellaceae</taxon>
        <taxon>Coprinellus</taxon>
    </lineage>
</organism>
<protein>
    <recommendedName>
        <fullName evidence="7">Phosphatidylinositol 4-kinase</fullName>
        <ecNumber evidence="7">2.7.1.67</ecNumber>
    </recommendedName>
</protein>
<keyword evidence="4 7" id="KW-0418">Kinase</keyword>
<dbReference type="EC" id="2.7.1.67" evidence="7"/>
<dbReference type="EMBL" id="QPFP01000003">
    <property type="protein sequence ID" value="TEB38318.1"/>
    <property type="molecule type" value="Genomic_DNA"/>
</dbReference>
<dbReference type="GO" id="GO:0005524">
    <property type="term" value="F:ATP binding"/>
    <property type="evidence" value="ECO:0007669"/>
    <property type="project" value="UniProtKB-UniRule"/>
</dbReference>
<dbReference type="InterPro" id="IPR018936">
    <property type="entry name" value="PI3/4_kinase_CS"/>
</dbReference>
<evidence type="ECO:0000259" key="10">
    <source>
        <dbReference type="PROSITE" id="PS50290"/>
    </source>
</evidence>
<accession>A0A4Y7TWS6</accession>
<dbReference type="InterPro" id="IPR000403">
    <property type="entry name" value="PI3/4_kinase_cat_dom"/>
</dbReference>
<keyword evidence="3 7" id="KW-0547">Nucleotide-binding</keyword>
<keyword evidence="6" id="KW-0472">Membrane</keyword>
<feature type="compositionally biased region" description="Polar residues" evidence="9">
    <location>
        <begin position="587"/>
        <end position="606"/>
    </location>
</feature>
<comment type="similarity">
    <text evidence="7">Belongs to the PI3/PI4-kinase family.</text>
</comment>
<dbReference type="GO" id="GO:0005802">
    <property type="term" value="C:trans-Golgi network"/>
    <property type="evidence" value="ECO:0007669"/>
    <property type="project" value="TreeGrafter"/>
</dbReference>
<reference evidence="11 12" key="1">
    <citation type="journal article" date="2019" name="Nat. Ecol. Evol.">
        <title>Megaphylogeny resolves global patterns of mushroom evolution.</title>
        <authorList>
            <person name="Varga T."/>
            <person name="Krizsan K."/>
            <person name="Foldi C."/>
            <person name="Dima B."/>
            <person name="Sanchez-Garcia M."/>
            <person name="Sanchez-Ramirez S."/>
            <person name="Szollosi G.J."/>
            <person name="Szarkandi J.G."/>
            <person name="Papp V."/>
            <person name="Albert L."/>
            <person name="Andreopoulos W."/>
            <person name="Angelini C."/>
            <person name="Antonin V."/>
            <person name="Barry K.W."/>
            <person name="Bougher N.L."/>
            <person name="Buchanan P."/>
            <person name="Buyck B."/>
            <person name="Bense V."/>
            <person name="Catcheside P."/>
            <person name="Chovatia M."/>
            <person name="Cooper J."/>
            <person name="Damon W."/>
            <person name="Desjardin D."/>
            <person name="Finy P."/>
            <person name="Geml J."/>
            <person name="Haridas S."/>
            <person name="Hughes K."/>
            <person name="Justo A."/>
            <person name="Karasinski D."/>
            <person name="Kautmanova I."/>
            <person name="Kiss B."/>
            <person name="Kocsube S."/>
            <person name="Kotiranta H."/>
            <person name="LaButti K.M."/>
            <person name="Lechner B.E."/>
            <person name="Liimatainen K."/>
            <person name="Lipzen A."/>
            <person name="Lukacs Z."/>
            <person name="Mihaltcheva S."/>
            <person name="Morgado L.N."/>
            <person name="Niskanen T."/>
            <person name="Noordeloos M.E."/>
            <person name="Ohm R.A."/>
            <person name="Ortiz-Santana B."/>
            <person name="Ovrebo C."/>
            <person name="Racz N."/>
            <person name="Riley R."/>
            <person name="Savchenko A."/>
            <person name="Shiryaev A."/>
            <person name="Soop K."/>
            <person name="Spirin V."/>
            <person name="Szebenyi C."/>
            <person name="Tomsovsky M."/>
            <person name="Tulloss R.E."/>
            <person name="Uehling J."/>
            <person name="Grigoriev I.V."/>
            <person name="Vagvolgyi C."/>
            <person name="Papp T."/>
            <person name="Martin F.M."/>
            <person name="Miettinen O."/>
            <person name="Hibbett D.S."/>
            <person name="Nagy L.G."/>
        </authorList>
    </citation>
    <scope>NUCLEOTIDE SEQUENCE [LARGE SCALE GENOMIC DNA]</scope>
    <source>
        <strain evidence="11 12">FP101781</strain>
    </source>
</reference>
<feature type="region of interest" description="Disordered" evidence="9">
    <location>
        <begin position="400"/>
        <end position="446"/>
    </location>
</feature>
<feature type="domain" description="PI3K/PI4K catalytic" evidence="10">
    <location>
        <begin position="132"/>
        <end position="566"/>
    </location>
</feature>
<feature type="region of interest" description="Disordered" evidence="9">
    <location>
        <begin position="682"/>
        <end position="761"/>
    </location>
</feature>